<sequence>MAVEREMAHLTDLTGVDNPQMTTNGSLLSHGQMDASSRTDSFIDAVLILFYMLIVVLGTTGNAVVIWTARFRLPLTVANVWLVNLAVADLVFSLSRVLSLLQKLFFHQWPFGGALCKLNGMLKYANMFCSVFLLSIISIDRAMCVWWPVLAKRHRTLAVARLVSAGLWLLSITLSTPYFAHRQALPGTDNLTKCSMEPMGQEGPKLALYALRFLCGFLIPFLVILGCYSLAALGLRRTRLARRSKPLKILACLVTAFFLSWAPYHCFLLAKMVNGKNQTVKTGLNLAKVLAYLNSCMNPLLYFCMGLGQRRWSRPNLVGVCRRALEEEGEIPMGPTGERVLEQSLAPPNQAGVLRGTLDVNMTRV</sequence>
<dbReference type="Proteomes" id="UP001221898">
    <property type="component" value="Unassembled WGS sequence"/>
</dbReference>
<organism evidence="13 14">
    <name type="scientific">Aldrovandia affinis</name>
    <dbReference type="NCBI Taxonomy" id="143900"/>
    <lineage>
        <taxon>Eukaryota</taxon>
        <taxon>Metazoa</taxon>
        <taxon>Chordata</taxon>
        <taxon>Craniata</taxon>
        <taxon>Vertebrata</taxon>
        <taxon>Euteleostomi</taxon>
        <taxon>Actinopterygii</taxon>
        <taxon>Neopterygii</taxon>
        <taxon>Teleostei</taxon>
        <taxon>Notacanthiformes</taxon>
        <taxon>Halosauridae</taxon>
        <taxon>Aldrovandia</taxon>
    </lineage>
</organism>
<feature type="transmembrane region" description="Helical" evidence="11">
    <location>
        <begin position="121"/>
        <end position="139"/>
    </location>
</feature>
<keyword evidence="6 11" id="KW-0472">Membrane</keyword>
<dbReference type="InterPro" id="IPR000276">
    <property type="entry name" value="GPCR_Rhodpsn"/>
</dbReference>
<feature type="transmembrane region" description="Helical" evidence="11">
    <location>
        <begin position="206"/>
        <end position="235"/>
    </location>
</feature>
<name>A0AAD7WPT7_9TELE</name>
<dbReference type="Gene3D" id="1.20.1070.10">
    <property type="entry name" value="Rhodopsin 7-helix transmembrane proteins"/>
    <property type="match status" value="1"/>
</dbReference>
<feature type="transmembrane region" description="Helical" evidence="11">
    <location>
        <begin position="247"/>
        <end position="270"/>
    </location>
</feature>
<keyword evidence="3 11" id="KW-0812">Transmembrane</keyword>
<gene>
    <name evidence="13" type="ORF">AAFF_G00329020</name>
</gene>
<dbReference type="EMBL" id="JAINUG010000050">
    <property type="protein sequence ID" value="KAJ8404981.1"/>
    <property type="molecule type" value="Genomic_DNA"/>
</dbReference>
<dbReference type="Pfam" id="PF00001">
    <property type="entry name" value="7tm_1"/>
    <property type="match status" value="1"/>
</dbReference>
<evidence type="ECO:0000256" key="7">
    <source>
        <dbReference type="ARBA" id="ARBA00023157"/>
    </source>
</evidence>
<keyword evidence="8" id="KW-0675">Receptor</keyword>
<dbReference type="PANTHER" id="PTHR24225:SF48">
    <property type="entry name" value="C3A ANAPHYLATOXIN CHEMOTACTIC RECEPTOR-RELATED"/>
    <property type="match status" value="1"/>
</dbReference>
<evidence type="ECO:0000256" key="1">
    <source>
        <dbReference type="ARBA" id="ARBA00004141"/>
    </source>
</evidence>
<evidence type="ECO:0000256" key="9">
    <source>
        <dbReference type="ARBA" id="ARBA00023224"/>
    </source>
</evidence>
<dbReference type="FunFam" id="1.20.1070.10:FF:000034">
    <property type="entry name" value="G-protein coupled receptor 1"/>
    <property type="match status" value="1"/>
</dbReference>
<dbReference type="InterPro" id="IPR017452">
    <property type="entry name" value="GPCR_Rhodpsn_7TM"/>
</dbReference>
<feature type="transmembrane region" description="Helical" evidence="11">
    <location>
        <begin position="48"/>
        <end position="69"/>
    </location>
</feature>
<evidence type="ECO:0000313" key="14">
    <source>
        <dbReference type="Proteomes" id="UP001221898"/>
    </source>
</evidence>
<comment type="similarity">
    <text evidence="10">Belongs to the chemokine-like receptor (CMKLR) family.</text>
</comment>
<accession>A0AAD7WPT7</accession>
<protein>
    <recommendedName>
        <fullName evidence="12">G-protein coupled receptors family 1 profile domain-containing protein</fullName>
    </recommendedName>
</protein>
<evidence type="ECO:0000256" key="8">
    <source>
        <dbReference type="ARBA" id="ARBA00023170"/>
    </source>
</evidence>
<dbReference type="PROSITE" id="PS50262">
    <property type="entry name" value="G_PROTEIN_RECEP_F1_2"/>
    <property type="match status" value="1"/>
</dbReference>
<dbReference type="GO" id="GO:0006935">
    <property type="term" value="P:chemotaxis"/>
    <property type="evidence" value="ECO:0007669"/>
    <property type="project" value="UniProtKB-KW"/>
</dbReference>
<comment type="subcellular location">
    <subcellularLocation>
        <location evidence="1">Membrane</location>
        <topology evidence="1">Multi-pass membrane protein</topology>
    </subcellularLocation>
</comment>
<keyword evidence="14" id="KW-1185">Reference proteome</keyword>
<feature type="transmembrane region" description="Helical" evidence="11">
    <location>
        <begin position="159"/>
        <end position="180"/>
    </location>
</feature>
<feature type="transmembrane region" description="Helical" evidence="11">
    <location>
        <begin position="290"/>
        <end position="308"/>
    </location>
</feature>
<evidence type="ECO:0000256" key="4">
    <source>
        <dbReference type="ARBA" id="ARBA00022989"/>
    </source>
</evidence>
<evidence type="ECO:0000256" key="5">
    <source>
        <dbReference type="ARBA" id="ARBA00023040"/>
    </source>
</evidence>
<proteinExistence type="inferred from homology"/>
<reference evidence="13" key="1">
    <citation type="journal article" date="2023" name="Science">
        <title>Genome structures resolve the early diversification of teleost fishes.</title>
        <authorList>
            <person name="Parey E."/>
            <person name="Louis A."/>
            <person name="Montfort J."/>
            <person name="Bouchez O."/>
            <person name="Roques C."/>
            <person name="Iampietro C."/>
            <person name="Lluch J."/>
            <person name="Castinel A."/>
            <person name="Donnadieu C."/>
            <person name="Desvignes T."/>
            <person name="Floi Bucao C."/>
            <person name="Jouanno E."/>
            <person name="Wen M."/>
            <person name="Mejri S."/>
            <person name="Dirks R."/>
            <person name="Jansen H."/>
            <person name="Henkel C."/>
            <person name="Chen W.J."/>
            <person name="Zahm M."/>
            <person name="Cabau C."/>
            <person name="Klopp C."/>
            <person name="Thompson A.W."/>
            <person name="Robinson-Rechavi M."/>
            <person name="Braasch I."/>
            <person name="Lecointre G."/>
            <person name="Bobe J."/>
            <person name="Postlethwait J.H."/>
            <person name="Berthelot C."/>
            <person name="Roest Crollius H."/>
            <person name="Guiguen Y."/>
        </authorList>
    </citation>
    <scope>NUCLEOTIDE SEQUENCE</scope>
    <source>
        <strain evidence="13">NC1722</strain>
    </source>
</reference>
<feature type="domain" description="G-protein coupled receptors family 1 profile" evidence="12">
    <location>
        <begin position="61"/>
        <end position="302"/>
    </location>
</feature>
<dbReference type="GO" id="GO:0005886">
    <property type="term" value="C:plasma membrane"/>
    <property type="evidence" value="ECO:0007669"/>
    <property type="project" value="TreeGrafter"/>
</dbReference>
<evidence type="ECO:0000259" key="12">
    <source>
        <dbReference type="PROSITE" id="PS50262"/>
    </source>
</evidence>
<evidence type="ECO:0000256" key="11">
    <source>
        <dbReference type="SAM" id="Phobius"/>
    </source>
</evidence>
<dbReference type="CDD" id="cd14974">
    <property type="entry name" value="7tmA_Anaphylatoxin_R-like"/>
    <property type="match status" value="1"/>
</dbReference>
<keyword evidence="9" id="KW-0807">Transducer</keyword>
<evidence type="ECO:0000256" key="2">
    <source>
        <dbReference type="ARBA" id="ARBA00022500"/>
    </source>
</evidence>
<dbReference type="PRINTS" id="PR00237">
    <property type="entry name" value="GPCRRHODOPSN"/>
</dbReference>
<keyword evidence="7" id="KW-1015">Disulfide bond</keyword>
<evidence type="ECO:0000256" key="10">
    <source>
        <dbReference type="ARBA" id="ARBA00025736"/>
    </source>
</evidence>
<comment type="caution">
    <text evidence="13">The sequence shown here is derived from an EMBL/GenBank/DDBJ whole genome shotgun (WGS) entry which is preliminary data.</text>
</comment>
<keyword evidence="2" id="KW-0145">Chemotaxis</keyword>
<dbReference type="SUPFAM" id="SSF81321">
    <property type="entry name" value="Family A G protein-coupled receptor-like"/>
    <property type="match status" value="1"/>
</dbReference>
<dbReference type="GO" id="GO:0004875">
    <property type="term" value="F:complement receptor activity"/>
    <property type="evidence" value="ECO:0007669"/>
    <property type="project" value="TreeGrafter"/>
</dbReference>
<dbReference type="PRINTS" id="PR01559">
    <property type="entry name" value="DUFFYANTIGEN"/>
</dbReference>
<keyword evidence="4 11" id="KW-1133">Transmembrane helix</keyword>
<feature type="transmembrane region" description="Helical" evidence="11">
    <location>
        <begin position="81"/>
        <end position="101"/>
    </location>
</feature>
<evidence type="ECO:0000256" key="6">
    <source>
        <dbReference type="ARBA" id="ARBA00023136"/>
    </source>
</evidence>
<dbReference type="InterPro" id="IPR000826">
    <property type="entry name" value="Formyl_rcpt-rel"/>
</dbReference>
<dbReference type="AlphaFoldDB" id="A0AAD7WPT7"/>
<dbReference type="GO" id="GO:0007204">
    <property type="term" value="P:positive regulation of cytosolic calcium ion concentration"/>
    <property type="evidence" value="ECO:0007669"/>
    <property type="project" value="TreeGrafter"/>
</dbReference>
<dbReference type="PANTHER" id="PTHR24225">
    <property type="entry name" value="CHEMOTACTIC RECEPTOR"/>
    <property type="match status" value="1"/>
</dbReference>
<evidence type="ECO:0000256" key="3">
    <source>
        <dbReference type="ARBA" id="ARBA00022692"/>
    </source>
</evidence>
<dbReference type="GO" id="GO:0006954">
    <property type="term" value="P:inflammatory response"/>
    <property type="evidence" value="ECO:0007669"/>
    <property type="project" value="TreeGrafter"/>
</dbReference>
<dbReference type="GO" id="GO:0004930">
    <property type="term" value="F:G protein-coupled receptor activity"/>
    <property type="evidence" value="ECO:0007669"/>
    <property type="project" value="UniProtKB-KW"/>
</dbReference>
<dbReference type="GO" id="GO:0007200">
    <property type="term" value="P:phospholipase C-activating G protein-coupled receptor signaling pathway"/>
    <property type="evidence" value="ECO:0007669"/>
    <property type="project" value="TreeGrafter"/>
</dbReference>
<evidence type="ECO:0000313" key="13">
    <source>
        <dbReference type="EMBL" id="KAJ8404981.1"/>
    </source>
</evidence>
<keyword evidence="5" id="KW-0297">G-protein coupled receptor</keyword>